<feature type="region of interest" description="Disordered" evidence="1">
    <location>
        <begin position="208"/>
        <end position="236"/>
    </location>
</feature>
<dbReference type="Proteomes" id="UP000019763">
    <property type="component" value="Unassembled WGS sequence"/>
</dbReference>
<reference evidence="3" key="1">
    <citation type="submission" date="2013-12" db="EMBL/GenBank/DDBJ databases">
        <authorList>
            <person name="Omoto C.K."/>
            <person name="Sibley D."/>
            <person name="Venepally P."/>
            <person name="Hadjithomas M."/>
            <person name="Karamycheva S."/>
            <person name="Brunk B."/>
            <person name="Roos D."/>
            <person name="Caler E."/>
            <person name="Lorenzi H."/>
        </authorList>
    </citation>
    <scope>NUCLEOTIDE SEQUENCE</scope>
</reference>
<name>A0A023BB89_GRENI</name>
<evidence type="ECO:0000256" key="2">
    <source>
        <dbReference type="SAM" id="SignalP"/>
    </source>
</evidence>
<evidence type="ECO:0000256" key="1">
    <source>
        <dbReference type="SAM" id="MobiDB-lite"/>
    </source>
</evidence>
<feature type="signal peptide" evidence="2">
    <location>
        <begin position="1"/>
        <end position="20"/>
    </location>
</feature>
<proteinExistence type="predicted"/>
<keyword evidence="2" id="KW-0732">Signal</keyword>
<feature type="compositionally biased region" description="Basic and acidic residues" evidence="1">
    <location>
        <begin position="130"/>
        <end position="147"/>
    </location>
</feature>
<comment type="caution">
    <text evidence="3">The sequence shown here is derived from an EMBL/GenBank/DDBJ whole genome shotgun (WGS) entry which is preliminary data.</text>
</comment>
<dbReference type="RefSeq" id="XP_011129170.1">
    <property type="nucleotide sequence ID" value="XM_011130868.1"/>
</dbReference>
<protein>
    <recommendedName>
        <fullName evidence="5">Transmembrane protein</fullName>
    </recommendedName>
</protein>
<feature type="compositionally biased region" description="Polar residues" evidence="1">
    <location>
        <begin position="17"/>
        <end position="41"/>
    </location>
</feature>
<evidence type="ECO:0008006" key="5">
    <source>
        <dbReference type="Google" id="ProtNLM"/>
    </source>
</evidence>
<gene>
    <name evidence="3" type="ORF">GNI_031540</name>
</gene>
<dbReference type="VEuPathDB" id="CryptoDB:GNI_031540"/>
<feature type="chain" id="PRO_5001511611" description="Transmembrane protein" evidence="2">
    <location>
        <begin position="21"/>
        <end position="282"/>
    </location>
</feature>
<sequence length="282" mass="31161">MRRLLFWLIPVASYSSQNDSQTIQPNSSVSGQSFLRGTKINTGGAPTVAIYNGPNGSTDQPAQGKPESSKEEVSDLTASVLKGASENNKESEKSKGQTELMQLEMDQKSANESGHIAEGTDKTAATLEDESQKDAEAVDQEEKRHGNVMESIEENQENEENTFADEEREKRKQIYKDEQELTHDVAAVKEGAQMLKDESRLNADELLTEKAKEESELQGIRRKNREEDEAINLGHDEMEAAETAKKLLAQRSGDDIAKAEECKEPAEKTPPLIAPVESIPCR</sequence>
<organism evidence="3 4">
    <name type="scientific">Gregarina niphandrodes</name>
    <name type="common">Septate eugregarine</name>
    <dbReference type="NCBI Taxonomy" id="110365"/>
    <lineage>
        <taxon>Eukaryota</taxon>
        <taxon>Sar</taxon>
        <taxon>Alveolata</taxon>
        <taxon>Apicomplexa</taxon>
        <taxon>Conoidasida</taxon>
        <taxon>Gregarinasina</taxon>
        <taxon>Eugregarinorida</taxon>
        <taxon>Gregarinidae</taxon>
        <taxon>Gregarina</taxon>
    </lineage>
</organism>
<feature type="compositionally biased region" description="Basic and acidic residues" evidence="1">
    <location>
        <begin position="87"/>
        <end position="96"/>
    </location>
</feature>
<feature type="region of interest" description="Disordered" evidence="1">
    <location>
        <begin position="17"/>
        <end position="171"/>
    </location>
</feature>
<keyword evidence="4" id="KW-1185">Reference proteome</keyword>
<dbReference type="EMBL" id="AFNH02000240">
    <property type="protein sequence ID" value="EZG78862.1"/>
    <property type="molecule type" value="Genomic_DNA"/>
</dbReference>
<feature type="region of interest" description="Disordered" evidence="1">
    <location>
        <begin position="260"/>
        <end position="282"/>
    </location>
</feature>
<feature type="compositionally biased region" description="Acidic residues" evidence="1">
    <location>
        <begin position="151"/>
        <end position="164"/>
    </location>
</feature>
<dbReference type="AlphaFoldDB" id="A0A023BB89"/>
<evidence type="ECO:0000313" key="4">
    <source>
        <dbReference type="Proteomes" id="UP000019763"/>
    </source>
</evidence>
<evidence type="ECO:0000313" key="3">
    <source>
        <dbReference type="EMBL" id="EZG78862.1"/>
    </source>
</evidence>
<accession>A0A023BB89</accession>
<dbReference type="GeneID" id="22911290"/>